<dbReference type="Pfam" id="PF02469">
    <property type="entry name" value="Fasciclin"/>
    <property type="match status" value="1"/>
</dbReference>
<dbReference type="GO" id="GO:0030198">
    <property type="term" value="P:extracellular matrix organization"/>
    <property type="evidence" value="ECO:0007669"/>
    <property type="project" value="TreeGrafter"/>
</dbReference>
<dbReference type="InterPro" id="IPR036378">
    <property type="entry name" value="FAS1_dom_sf"/>
</dbReference>
<dbReference type="PANTHER" id="PTHR10900">
    <property type="entry name" value="PERIOSTIN-RELATED"/>
    <property type="match status" value="1"/>
</dbReference>
<evidence type="ECO:0000256" key="2">
    <source>
        <dbReference type="SAM" id="SignalP"/>
    </source>
</evidence>
<gene>
    <name evidence="4" type="ORF">HNR73_006479</name>
</gene>
<sequence>MRKSFIAVVGIAAALTFGATACTSDDKEPTNDTPAPPPVTSSEPAMADGVFGAACDQIPADPSNAGSLDAMAQVPTATAASGNPLLSTLVTAVGEAGLGDSLNSAPAITVFAPINSAFEKVPEKDLNALLADKEALTGVLTYHVLGERLAPDALAGEHETLQGESLEVTGSGESWTVNGDSMVVCGNIQTSNGTVYLIDTVLMPPAKK</sequence>
<dbReference type="FunFam" id="2.30.180.10:FF:000032">
    <property type="entry name" value="Fasciclin domain-containing protein, putative"/>
    <property type="match status" value="1"/>
</dbReference>
<feature type="signal peptide" evidence="2">
    <location>
        <begin position="1"/>
        <end position="21"/>
    </location>
</feature>
<dbReference type="GO" id="GO:0050839">
    <property type="term" value="F:cell adhesion molecule binding"/>
    <property type="evidence" value="ECO:0007669"/>
    <property type="project" value="TreeGrafter"/>
</dbReference>
<name>A0A841FV02_9ACTN</name>
<dbReference type="Proteomes" id="UP000548476">
    <property type="component" value="Unassembled WGS sequence"/>
</dbReference>
<dbReference type="SUPFAM" id="SSF82153">
    <property type="entry name" value="FAS1 domain"/>
    <property type="match status" value="1"/>
</dbReference>
<dbReference type="Gene3D" id="2.30.180.10">
    <property type="entry name" value="FAS1 domain"/>
    <property type="match status" value="1"/>
</dbReference>
<evidence type="ECO:0000256" key="1">
    <source>
        <dbReference type="SAM" id="MobiDB-lite"/>
    </source>
</evidence>
<dbReference type="PANTHER" id="PTHR10900:SF77">
    <property type="entry name" value="FI19380P1"/>
    <property type="match status" value="1"/>
</dbReference>
<evidence type="ECO:0000313" key="5">
    <source>
        <dbReference type="Proteomes" id="UP000548476"/>
    </source>
</evidence>
<dbReference type="GO" id="GO:0007155">
    <property type="term" value="P:cell adhesion"/>
    <property type="evidence" value="ECO:0007669"/>
    <property type="project" value="TreeGrafter"/>
</dbReference>
<dbReference type="InterPro" id="IPR000782">
    <property type="entry name" value="FAS1_domain"/>
</dbReference>
<dbReference type="AlphaFoldDB" id="A0A841FV02"/>
<dbReference type="PROSITE" id="PS51257">
    <property type="entry name" value="PROKAR_LIPOPROTEIN"/>
    <property type="match status" value="1"/>
</dbReference>
<keyword evidence="2" id="KW-0732">Signal</keyword>
<protein>
    <submittedName>
        <fullName evidence="4">Putative surface protein with fasciclin (FAS1) repeats</fullName>
    </submittedName>
</protein>
<feature type="region of interest" description="Disordered" evidence="1">
    <location>
        <begin position="22"/>
        <end position="46"/>
    </location>
</feature>
<keyword evidence="5" id="KW-1185">Reference proteome</keyword>
<organism evidence="4 5">
    <name type="scientific">Phytomonospora endophytica</name>
    <dbReference type="NCBI Taxonomy" id="714109"/>
    <lineage>
        <taxon>Bacteria</taxon>
        <taxon>Bacillati</taxon>
        <taxon>Actinomycetota</taxon>
        <taxon>Actinomycetes</taxon>
        <taxon>Micromonosporales</taxon>
        <taxon>Micromonosporaceae</taxon>
        <taxon>Phytomonospora</taxon>
    </lineage>
</organism>
<feature type="domain" description="FAS1" evidence="3">
    <location>
        <begin position="73"/>
        <end position="202"/>
    </location>
</feature>
<dbReference type="InterPro" id="IPR050904">
    <property type="entry name" value="Adhesion/Biosynth-related"/>
</dbReference>
<proteinExistence type="predicted"/>
<accession>A0A841FV02</accession>
<reference evidence="4 5" key="1">
    <citation type="submission" date="2020-08" db="EMBL/GenBank/DDBJ databases">
        <title>Genomic Encyclopedia of Type Strains, Phase IV (KMG-IV): sequencing the most valuable type-strain genomes for metagenomic binning, comparative biology and taxonomic classification.</title>
        <authorList>
            <person name="Goeker M."/>
        </authorList>
    </citation>
    <scope>NUCLEOTIDE SEQUENCE [LARGE SCALE GENOMIC DNA]</scope>
    <source>
        <strain evidence="4 5">YIM 65646</strain>
    </source>
</reference>
<comment type="caution">
    <text evidence="4">The sequence shown here is derived from an EMBL/GenBank/DDBJ whole genome shotgun (WGS) entry which is preliminary data.</text>
</comment>
<dbReference type="EMBL" id="JACHGT010000017">
    <property type="protein sequence ID" value="MBB6038593.1"/>
    <property type="molecule type" value="Genomic_DNA"/>
</dbReference>
<dbReference type="GO" id="GO:0031012">
    <property type="term" value="C:extracellular matrix"/>
    <property type="evidence" value="ECO:0007669"/>
    <property type="project" value="TreeGrafter"/>
</dbReference>
<dbReference type="PROSITE" id="PS50213">
    <property type="entry name" value="FAS1"/>
    <property type="match status" value="1"/>
</dbReference>
<feature type="chain" id="PRO_5032302268" evidence="2">
    <location>
        <begin position="22"/>
        <end position="208"/>
    </location>
</feature>
<dbReference type="SMART" id="SM00554">
    <property type="entry name" value="FAS1"/>
    <property type="match status" value="1"/>
</dbReference>
<dbReference type="GO" id="GO:0005615">
    <property type="term" value="C:extracellular space"/>
    <property type="evidence" value="ECO:0007669"/>
    <property type="project" value="TreeGrafter"/>
</dbReference>
<evidence type="ECO:0000259" key="3">
    <source>
        <dbReference type="PROSITE" id="PS50213"/>
    </source>
</evidence>
<dbReference type="RefSeq" id="WP_184791379.1">
    <property type="nucleotide sequence ID" value="NZ_BONT01000069.1"/>
</dbReference>
<evidence type="ECO:0000313" key="4">
    <source>
        <dbReference type="EMBL" id="MBB6038593.1"/>
    </source>
</evidence>